<reference evidence="2 3" key="1">
    <citation type="submission" date="2018-10" db="EMBL/GenBank/DDBJ databases">
        <title>Genomic Encyclopedia of Type Strains, Phase IV (KMG-IV): sequencing the most valuable type-strain genomes for metagenomic binning, comparative biology and taxonomic classification.</title>
        <authorList>
            <person name="Goeker M."/>
        </authorList>
    </citation>
    <scope>NUCLEOTIDE SEQUENCE [LARGE SCALE GENOMIC DNA]</scope>
    <source>
        <strain evidence="2 3">DSM 3303</strain>
    </source>
</reference>
<evidence type="ECO:0000256" key="1">
    <source>
        <dbReference type="SAM" id="Phobius"/>
    </source>
</evidence>
<gene>
    <name evidence="2" type="ORF">C8E02_0742</name>
</gene>
<feature type="transmembrane region" description="Helical" evidence="1">
    <location>
        <begin position="358"/>
        <end position="379"/>
    </location>
</feature>
<proteinExistence type="predicted"/>
<feature type="transmembrane region" description="Helical" evidence="1">
    <location>
        <begin position="432"/>
        <end position="453"/>
    </location>
</feature>
<dbReference type="EMBL" id="RBID01000011">
    <property type="protein sequence ID" value="RKQ60977.1"/>
    <property type="molecule type" value="Genomic_DNA"/>
</dbReference>
<keyword evidence="1" id="KW-0472">Membrane</keyword>
<evidence type="ECO:0000313" key="3">
    <source>
        <dbReference type="Proteomes" id="UP000279384"/>
    </source>
</evidence>
<protein>
    <recommendedName>
        <fullName evidence="4">Pentapeptide repeat protein</fullName>
    </recommendedName>
</protein>
<dbReference type="Proteomes" id="UP000279384">
    <property type="component" value="Unassembled WGS sequence"/>
</dbReference>
<dbReference type="AlphaFoldDB" id="A0A495BI04"/>
<keyword evidence="1" id="KW-1133">Transmembrane helix</keyword>
<evidence type="ECO:0008006" key="4">
    <source>
        <dbReference type="Google" id="ProtNLM"/>
    </source>
</evidence>
<keyword evidence="1" id="KW-0812">Transmembrane</keyword>
<accession>A0A495BI04</accession>
<name>A0A495BI04_VOGIN</name>
<dbReference type="Gene3D" id="2.160.20.80">
    <property type="entry name" value="E3 ubiquitin-protein ligase SopA"/>
    <property type="match status" value="1"/>
</dbReference>
<organism evidence="2 3">
    <name type="scientific">Vogesella indigofera</name>
    <name type="common">Pseudomonas indigofera</name>
    <dbReference type="NCBI Taxonomy" id="45465"/>
    <lineage>
        <taxon>Bacteria</taxon>
        <taxon>Pseudomonadati</taxon>
        <taxon>Pseudomonadota</taxon>
        <taxon>Betaproteobacteria</taxon>
        <taxon>Neisseriales</taxon>
        <taxon>Chromobacteriaceae</taxon>
        <taxon>Vogesella</taxon>
    </lineage>
</organism>
<evidence type="ECO:0000313" key="2">
    <source>
        <dbReference type="EMBL" id="RKQ60977.1"/>
    </source>
</evidence>
<sequence length="460" mass="51152">MPSIVERFATLPPEVQALFDNTENGMPFNISKSGCLVLVKLGKEAWNAWREIFPVTGMFPHFTNHADFSGLDFRGDPVDFSGYVFGDGADFRGAQWGFGANFKGASWGRFANFSGAQWGDFANLNGAQWGDAGNFSCARWGAFAGFVAAQWGAGACFYGAEWGKGANFQGTNWATSRTIYLDDEHYQSAKAWAEARGLAPDTFLAISFAGAHFAGEADFSNRKFTGKTDFGCLPEGYSRRRVQRDEAGLAKFDGNCELLWENDPEPRRYVMFDAAPKFHGCELHQDTTFDGARFPPASGSDEAARAYRTLKLAFSKQQAHREEQRFFKLEMKEEAKRAGAAKFMYLLYEKSSDFGFNLWRPLALFAVAWIAFAFTYGYYGISTHDLTICGSLDASCKVQWSWLEFSLAQSLPLTGFDKLHSIATLKNNNVPVLVLALHKVISLACLFLAGLALRNLFRLK</sequence>
<comment type="caution">
    <text evidence="2">The sequence shown here is derived from an EMBL/GenBank/DDBJ whole genome shotgun (WGS) entry which is preliminary data.</text>
</comment>